<evidence type="ECO:0000313" key="1">
    <source>
        <dbReference type="EMBL" id="CAE7905384.1"/>
    </source>
</evidence>
<dbReference type="Proteomes" id="UP000601435">
    <property type="component" value="Unassembled WGS sequence"/>
</dbReference>
<organism evidence="1 2">
    <name type="scientific">Symbiodinium necroappetens</name>
    <dbReference type="NCBI Taxonomy" id="1628268"/>
    <lineage>
        <taxon>Eukaryota</taxon>
        <taxon>Sar</taxon>
        <taxon>Alveolata</taxon>
        <taxon>Dinophyceae</taxon>
        <taxon>Suessiales</taxon>
        <taxon>Symbiodiniaceae</taxon>
        <taxon>Symbiodinium</taxon>
    </lineage>
</organism>
<protein>
    <submittedName>
        <fullName evidence="1">GIP protein</fullName>
    </submittedName>
</protein>
<keyword evidence="2" id="KW-1185">Reference proteome</keyword>
<sequence>MDVNFKLSEWEQRLQGNRVITMAPEDSSEELKGSLCIVDAKALYDHLSKETAGPSADKRTGLEIQVIRQSMSAINSEVRWVPHPRMVVDGLTKKGANMNALYDLLDTGEYQIVDEAQAMEEKKLEREHRGYNKR</sequence>
<accession>A0A813BIK6</accession>
<dbReference type="OrthoDB" id="423825at2759"/>
<dbReference type="AlphaFoldDB" id="A0A813BIK6"/>
<reference evidence="1" key="1">
    <citation type="submission" date="2021-02" db="EMBL/GenBank/DDBJ databases">
        <authorList>
            <person name="Dougan E. K."/>
            <person name="Rhodes N."/>
            <person name="Thang M."/>
            <person name="Chan C."/>
        </authorList>
    </citation>
    <scope>NUCLEOTIDE SEQUENCE</scope>
</reference>
<comment type="caution">
    <text evidence="1">The sequence shown here is derived from an EMBL/GenBank/DDBJ whole genome shotgun (WGS) entry which is preliminary data.</text>
</comment>
<proteinExistence type="predicted"/>
<name>A0A813BIK6_9DINO</name>
<dbReference type="EMBL" id="CAJNJA010071947">
    <property type="protein sequence ID" value="CAE7905384.1"/>
    <property type="molecule type" value="Genomic_DNA"/>
</dbReference>
<evidence type="ECO:0000313" key="2">
    <source>
        <dbReference type="Proteomes" id="UP000601435"/>
    </source>
</evidence>
<gene>
    <name evidence="1" type="primary">GIP</name>
    <name evidence="1" type="ORF">SNEC2469_LOCUS30626</name>
</gene>